<evidence type="ECO:0000313" key="2">
    <source>
        <dbReference type="Proteomes" id="UP000187166"/>
    </source>
</evidence>
<dbReference type="InterPro" id="IPR011051">
    <property type="entry name" value="RmlC_Cupin_sf"/>
</dbReference>
<protein>
    <recommendedName>
        <fullName evidence="3">HutD</fullName>
    </recommendedName>
</protein>
<evidence type="ECO:0008006" key="3">
    <source>
        <dbReference type="Google" id="ProtNLM"/>
    </source>
</evidence>
<dbReference type="InterPro" id="IPR014710">
    <property type="entry name" value="RmlC-like_jellyroll"/>
</dbReference>
<comment type="caution">
    <text evidence="1">The sequence shown here is derived from an EMBL/GenBank/DDBJ whole genome shotgun (WGS) entry which is preliminary data.</text>
</comment>
<dbReference type="PANTHER" id="PTHR37943">
    <property type="entry name" value="PROTEIN VES"/>
    <property type="match status" value="1"/>
</dbReference>
<dbReference type="SUPFAM" id="SSF51182">
    <property type="entry name" value="RmlC-like cupins"/>
    <property type="match status" value="1"/>
</dbReference>
<proteinExistence type="predicted"/>
<dbReference type="PANTHER" id="PTHR37943:SF1">
    <property type="entry name" value="PROTEIN VES"/>
    <property type="match status" value="1"/>
</dbReference>
<dbReference type="Proteomes" id="UP000187166">
    <property type="component" value="Unassembled WGS sequence"/>
</dbReference>
<reference evidence="1 2" key="1">
    <citation type="journal article" date="2016" name="Appl. Environ. Microbiol.">
        <title>Function and Phylogeny of Bacterial Butyryl Coenzyme A:Acetate Transferases and Their Diversity in the Proximal Colon of Swine.</title>
        <authorList>
            <person name="Trachsel J."/>
            <person name="Bayles D.O."/>
            <person name="Looft T."/>
            <person name="Levine U.Y."/>
            <person name="Allen H.K."/>
        </authorList>
    </citation>
    <scope>NUCLEOTIDE SEQUENCE [LARGE SCALE GENOMIC DNA]</scope>
    <source>
        <strain evidence="1 2">35-6-1</strain>
    </source>
</reference>
<dbReference type="EMBL" id="MJIH01000001">
    <property type="protein sequence ID" value="OLR64728.1"/>
    <property type="molecule type" value="Genomic_DNA"/>
</dbReference>
<name>A0A1U7LZE7_9FIRM</name>
<dbReference type="Pfam" id="PF05962">
    <property type="entry name" value="HutD"/>
    <property type="match status" value="1"/>
</dbReference>
<dbReference type="STRING" id="1465756.BIV18_03920"/>
<organism evidence="1 2">
    <name type="scientific">Peptoniphilus porci</name>
    <dbReference type="NCBI Taxonomy" id="2652280"/>
    <lineage>
        <taxon>Bacteria</taxon>
        <taxon>Bacillati</taxon>
        <taxon>Bacillota</taxon>
        <taxon>Tissierellia</taxon>
        <taxon>Tissierellales</taxon>
        <taxon>Peptoniphilaceae</taxon>
        <taxon>Peptoniphilus</taxon>
    </lineage>
</organism>
<gene>
    <name evidence="1" type="ORF">BIV18_03920</name>
</gene>
<sequence>MKFLKKEEFKDSKWSAGVTTEVFIYPENASVGEKNFDFRISSATCNEKVSNYTPYKGFNRYITPIDNVMNIETAGEKFKLNPFEVLFFNGDDDTKSSGDVRDFNLIYKKGLEAKMYALNINNFEFTTRARAVIFNYDANLKVDEKAFEKFSAIYLEGEKVEIKGIGKIIICEF</sequence>
<dbReference type="InterPro" id="IPR010282">
    <property type="entry name" value="Uncharacterised_HutD/Ves"/>
</dbReference>
<dbReference type="AlphaFoldDB" id="A0A1U7LZE7"/>
<accession>A0A1U7LZE7</accession>
<evidence type="ECO:0000313" key="1">
    <source>
        <dbReference type="EMBL" id="OLR64728.1"/>
    </source>
</evidence>
<keyword evidence="2" id="KW-1185">Reference proteome</keyword>
<dbReference type="Gene3D" id="2.60.120.10">
    <property type="entry name" value="Jelly Rolls"/>
    <property type="match status" value="1"/>
</dbReference>